<gene>
    <name evidence="2" type="ORF">IEW27_02230</name>
    <name evidence="3" type="ORF">LNP80_19020</name>
</gene>
<dbReference type="EMBL" id="JACXXP010000001">
    <property type="protein sequence ID" value="MBD3903412.1"/>
    <property type="molecule type" value="Genomic_DNA"/>
</dbReference>
<dbReference type="Pfam" id="PF17517">
    <property type="entry name" value="IgGFc_binding"/>
    <property type="match status" value="1"/>
</dbReference>
<comment type="caution">
    <text evidence="3">The sequence shown here is derived from an EMBL/GenBank/DDBJ whole genome shotgun (WGS) entry which is preliminary data.</text>
</comment>
<dbReference type="Gene3D" id="2.60.40.10">
    <property type="entry name" value="Immunoglobulins"/>
    <property type="match status" value="1"/>
</dbReference>
<reference evidence="3" key="1">
    <citation type="submission" date="2021-11" db="EMBL/GenBank/DDBJ databases">
        <title>Description of novel Chryseobacterium species.</title>
        <authorList>
            <person name="Saticioglu I.B."/>
            <person name="Ay H."/>
            <person name="Altun S."/>
            <person name="Duman M."/>
        </authorList>
    </citation>
    <scope>NUCLEOTIDE SEQUENCE</scope>
    <source>
        <strain evidence="3">C-39</strain>
    </source>
</reference>
<dbReference type="RefSeq" id="WP_191178040.1">
    <property type="nucleotide sequence ID" value="NZ_JACXXP010000001.1"/>
</dbReference>
<evidence type="ECO:0000313" key="5">
    <source>
        <dbReference type="Proteomes" id="UP001107960"/>
    </source>
</evidence>
<accession>A0A9Q3UXR4</accession>
<evidence type="ECO:0000259" key="1">
    <source>
        <dbReference type="Pfam" id="PF17517"/>
    </source>
</evidence>
<dbReference type="InterPro" id="IPR017868">
    <property type="entry name" value="Filamin/ABP280_repeat-like"/>
</dbReference>
<evidence type="ECO:0000313" key="3">
    <source>
        <dbReference type="EMBL" id="MCC9036312.1"/>
    </source>
</evidence>
<evidence type="ECO:0000313" key="4">
    <source>
        <dbReference type="Proteomes" id="UP000603715"/>
    </source>
</evidence>
<dbReference type="Pfam" id="PF13585">
    <property type="entry name" value="CHU_C"/>
    <property type="match status" value="1"/>
</dbReference>
<evidence type="ECO:0000313" key="2">
    <source>
        <dbReference type="EMBL" id="MBD3903412.1"/>
    </source>
</evidence>
<dbReference type="Proteomes" id="UP001107960">
    <property type="component" value="Unassembled WGS sequence"/>
</dbReference>
<reference evidence="2" key="3">
    <citation type="submission" date="2024-05" db="EMBL/GenBank/DDBJ databases">
        <title>Description of novel Chryseobacterium sp. strain C-2.</title>
        <authorList>
            <person name="Saticioglu I.B."/>
        </authorList>
    </citation>
    <scope>NUCLEOTIDE SEQUENCE</scope>
    <source>
        <strain evidence="2">C-2</strain>
    </source>
</reference>
<dbReference type="InterPro" id="IPR035986">
    <property type="entry name" value="PKD_dom_sf"/>
</dbReference>
<reference evidence="4" key="2">
    <citation type="submission" date="2023-07" db="EMBL/GenBank/DDBJ databases">
        <title>Description of novel Chryseobacterium sp. strain C-2.</title>
        <authorList>
            <person name="Saticioglu I.B."/>
        </authorList>
    </citation>
    <scope>NUCLEOTIDE SEQUENCE [LARGE SCALE GENOMIC DNA]</scope>
    <source>
        <strain evidence="4">C-2</strain>
    </source>
</reference>
<organism evidence="3 5">
    <name type="scientific">Chryseobacterium muglaense</name>
    <dbReference type="NCBI Taxonomy" id="2893752"/>
    <lineage>
        <taxon>Bacteria</taxon>
        <taxon>Pseudomonadati</taxon>
        <taxon>Bacteroidota</taxon>
        <taxon>Flavobacteriia</taxon>
        <taxon>Flavobacteriales</taxon>
        <taxon>Weeksellaceae</taxon>
        <taxon>Chryseobacterium group</taxon>
        <taxon>Chryseobacterium</taxon>
    </lineage>
</organism>
<protein>
    <submittedName>
        <fullName evidence="2">Gliding motility-associated C-terminal domain-containing protein</fullName>
    </submittedName>
    <submittedName>
        <fullName evidence="3">T9SS type B sorting domain-containing protein</fullName>
    </submittedName>
</protein>
<dbReference type="AlphaFoldDB" id="A0A9Q3UXR4"/>
<dbReference type="Proteomes" id="UP000603715">
    <property type="component" value="Unassembled WGS sequence"/>
</dbReference>
<dbReference type="EMBL" id="JAJJML010000001">
    <property type="protein sequence ID" value="MCC9036312.1"/>
    <property type="molecule type" value="Genomic_DNA"/>
</dbReference>
<dbReference type="InterPro" id="IPR013783">
    <property type="entry name" value="Ig-like_fold"/>
</dbReference>
<sequence length="782" mass="85115">MTFKNISHHTKQWLTSSKKFLFGFLLLLCASNLLFSQRDTEHWFAPMKQSYFTDSNQQALFLSTDAVTPFLVTIYNNNIAIGTATISKGNPQSFTIAKDMMMTNLQSGAFTTTTRGLYLKGEKPFFCTFRFSIDKHGEILTSKGKAGIGTKFYTAYAPLSVTSTSFNFTSGILATEDNTTVTVSGYNPTVQFSNGTTGATNPTMTFTLNKGQSYVIEGNGNIASNLTGFIGAKIVANKPISVTNGNFNGQHTLIGNGGGGLDIYMDQSIPVERLGDEYVVMKGMAPLSYELEGAVVVATENNTQVYVNDETNPIATLNEGQFYRIGSTSFISQNFSGHYNMRIKSTKKIYVYQLMSGGGTGTYYNTGGANYIPPLNCFLPKKIDEIGFINTLPYSTPIIPTVKLNIITEAGATVTVNGTVLAGVQGPYPVTGNTNWVSYSVADVMGNITVQSTKAVTAGIAAGHEAVGYGGYFAGFSSVPVIAKKNGNCIPGMILEVDDSYASYQWSFNGNPIPGAIANTYTPTKPGNYTVTVSVGGTCAPVTTPVFEVIMPSLPPSLLANQEICIDATTTLDAGAGYKSYEWNTGATTQTISNVGPGNYWVILGFNGCFSRQEVSVKVAPNPIIKKIDLENKKATVIVEGGKPPYMYSTDNTNWQNSNVFNDLPNGQKRFYVKDAFNCEPVSVEVTIINIINAITPNGDNINDVISYRDLGYKKDLSFSVYDRYGNNVFKGTAFNNYTWDGRFSNKKMLTGAYWYEISWTERNVENTSIKYTGWILLKNSN</sequence>
<proteinExistence type="predicted"/>
<dbReference type="InterPro" id="IPR035234">
    <property type="entry name" value="IgGFc-bd_N"/>
</dbReference>
<name>A0A9Q3UXR4_9FLAO</name>
<dbReference type="PROSITE" id="PS50194">
    <property type="entry name" value="FILAMIN_REPEAT"/>
    <property type="match status" value="1"/>
</dbReference>
<dbReference type="SUPFAM" id="SSF49299">
    <property type="entry name" value="PKD domain"/>
    <property type="match status" value="1"/>
</dbReference>
<dbReference type="PANTHER" id="PTHR46534:SF1">
    <property type="entry name" value="IGGFC-BINDING PROTEIN N-TERMINAL DOMAIN-CONTAINING PROTEIN"/>
    <property type="match status" value="1"/>
</dbReference>
<feature type="domain" description="IgGFc-binding protein N-terminal" evidence="1">
    <location>
        <begin position="148"/>
        <end position="459"/>
    </location>
</feature>
<dbReference type="NCBIfam" id="TIGR04131">
    <property type="entry name" value="Bac_Flav_CTERM"/>
    <property type="match status" value="1"/>
</dbReference>
<keyword evidence="4" id="KW-1185">Reference proteome</keyword>
<dbReference type="PANTHER" id="PTHR46534">
    <property type="entry name" value="IGGFC_BINDING DOMAIN-CONTAINING PROTEIN"/>
    <property type="match status" value="1"/>
</dbReference>
<dbReference type="InterPro" id="IPR026341">
    <property type="entry name" value="T9SS_type_B"/>
</dbReference>